<dbReference type="Pfam" id="PF13625">
    <property type="entry name" value="Helicase_C_3"/>
    <property type="match status" value="1"/>
</dbReference>
<dbReference type="Proteomes" id="UP000266975">
    <property type="component" value="Unassembled WGS sequence"/>
</dbReference>
<proteinExistence type="predicted"/>
<comment type="caution">
    <text evidence="2">The sequence shown here is derived from an EMBL/GenBank/DDBJ whole genome shotgun (WGS) entry which is preliminary data.</text>
</comment>
<reference evidence="2 3" key="1">
    <citation type="submission" date="2018-02" db="EMBL/GenBank/DDBJ databases">
        <title>Corynebacterium alimpuense sp. nov., a marine obligate actinomycete isolated from sediments of Valparaiso bay, Chile.</title>
        <authorList>
            <person name="Claverias F."/>
            <person name="Gonzales-Siles L."/>
            <person name="Salva-Serra F."/>
            <person name="Inganaes E."/>
            <person name="Molin K."/>
            <person name="Cumsille A."/>
            <person name="Undabarrena A."/>
            <person name="Couve E."/>
            <person name="Moore E.R.B."/>
            <person name="Gomila M."/>
            <person name="Camara B."/>
        </authorList>
    </citation>
    <scope>NUCLEOTIDE SEQUENCE [LARGE SCALE GENOMIC DNA]</scope>
    <source>
        <strain evidence="2 3">CCUG 69366</strain>
    </source>
</reference>
<organism evidence="2 3">
    <name type="scientific">Corynebacterium alimapuense</name>
    <dbReference type="NCBI Taxonomy" id="1576874"/>
    <lineage>
        <taxon>Bacteria</taxon>
        <taxon>Bacillati</taxon>
        <taxon>Actinomycetota</taxon>
        <taxon>Actinomycetes</taxon>
        <taxon>Mycobacteriales</taxon>
        <taxon>Corynebacteriaceae</taxon>
        <taxon>Corynebacterium</taxon>
    </lineage>
</organism>
<dbReference type="EMBL" id="PTJO01000005">
    <property type="protein sequence ID" value="RNE48650.1"/>
    <property type="molecule type" value="Genomic_DNA"/>
</dbReference>
<evidence type="ECO:0000259" key="1">
    <source>
        <dbReference type="Pfam" id="PF13625"/>
    </source>
</evidence>
<evidence type="ECO:0000313" key="3">
    <source>
        <dbReference type="Proteomes" id="UP000266975"/>
    </source>
</evidence>
<dbReference type="InterPro" id="IPR032830">
    <property type="entry name" value="XPB/Ssl2_N"/>
</dbReference>
<protein>
    <submittedName>
        <fullName evidence="2">DNA-binding protein</fullName>
    </submittedName>
</protein>
<dbReference type="RefSeq" id="WP_123048581.1">
    <property type="nucleotide sequence ID" value="NZ_PTJO01000005.1"/>
</dbReference>
<keyword evidence="2" id="KW-0238">DNA-binding</keyword>
<feature type="domain" description="Helicase XPB/Ssl2 N-terminal" evidence="1">
    <location>
        <begin position="473"/>
        <end position="594"/>
    </location>
</feature>
<gene>
    <name evidence="2" type="ORF">C5L39_09230</name>
</gene>
<dbReference type="AlphaFoldDB" id="A0A3M8K6A7"/>
<sequence length="747" mass="80211">MTSTPDLPDFRTWLAERSDAELSDLVRSRPDVALPLPPGITPLAARLQLRASVARALRGLTALELATIESAADLGAELHPVDTDLLINDVLARAGSPELTAAQVEAALVQLRKLALIYGEDSALGLMMEASPALPRDWQLLNSADTAAIGPSVAQQIVALEPRQLAILKTLLDSGGFGRTKHAATDADPAHPIARLLAAGLLLKIDEHTVRLPRQVSSALRGEEMLQPPLVPSARATGETIPDLRALDRADQIGAGAGLEVARKLRQLIDILGNDPVELLKEGGVGVRPTTALARRINVDEGEISRLISLGISSGLLNRVDGLLAPTQQADGWLAEELPSQWLTLMQGWISSHWAWWRVGQQDQRKQSIRLLSETSRQEGLVDQRHLILTELVCVAPGVELTDDQLRADFAFAHPLAAIALKDSTFSKILDEARWIGALSAGIATSLLRALLDPAADPQAVAEDITPGTVERVIAQGDMTILAPGPLPRELQFELDLFGELESPGLASLYRVSEFSLRRALDAGRTAQEISGWLNDHCLGQVPQSLLFLIDDVARRHGTLRGGPALSYLRCEDPSLLAEAARTSAAERLALQVIAPTVAVAQAPLVQVIEALRAAGFQPVAEDATGAALDIRPKPLRLPDPAPTATATRVLDEQRVHAAVAAIRRGDQPHQPGHRPPIEHSQTLALLQAAARNRQTVTLGFVDKQGQATHLRVTPLTVNGGQVDAIEQATGQVKRFMLHRITEIQVG</sequence>
<dbReference type="OrthoDB" id="3415124at2"/>
<name>A0A3M8K6A7_9CORY</name>
<accession>A0A3M8K6A7</accession>
<keyword evidence="3" id="KW-1185">Reference proteome</keyword>
<dbReference type="GO" id="GO:0003677">
    <property type="term" value="F:DNA binding"/>
    <property type="evidence" value="ECO:0007669"/>
    <property type="project" value="UniProtKB-KW"/>
</dbReference>
<evidence type="ECO:0000313" key="2">
    <source>
        <dbReference type="EMBL" id="RNE48650.1"/>
    </source>
</evidence>